<evidence type="ECO:0000256" key="14">
    <source>
        <dbReference type="RuleBase" id="RU003658"/>
    </source>
</evidence>
<dbReference type="RefSeq" id="WP_003642716.1">
    <property type="nucleotide sequence ID" value="NZ_AP018405.1"/>
</dbReference>
<evidence type="ECO:0000256" key="9">
    <source>
        <dbReference type="ARBA" id="ARBA00023102"/>
    </source>
</evidence>
<dbReference type="Gene3D" id="3.20.20.70">
    <property type="entry name" value="Aldolase class I"/>
    <property type="match status" value="1"/>
</dbReference>
<dbReference type="SMR" id="A0A0G9F8C5"/>
<evidence type="ECO:0000256" key="5">
    <source>
        <dbReference type="ARBA" id="ARBA00012550"/>
    </source>
</evidence>
<dbReference type="NCBIfam" id="TIGR00007">
    <property type="entry name" value="1-(5-phosphoribosyl)-5-[(5-phosphoribosylamino)methylideneamino]imidazole-4-carboxamide isomerase"/>
    <property type="match status" value="1"/>
</dbReference>
<evidence type="ECO:0000256" key="1">
    <source>
        <dbReference type="ARBA" id="ARBA00000901"/>
    </source>
</evidence>
<dbReference type="InterPro" id="IPR044524">
    <property type="entry name" value="Isoase_HisA-like"/>
</dbReference>
<dbReference type="EMBL" id="LUXM01000026">
    <property type="protein sequence ID" value="KZU95452.1"/>
    <property type="molecule type" value="Genomic_DNA"/>
</dbReference>
<dbReference type="Proteomes" id="UP000076872">
    <property type="component" value="Unassembled WGS sequence"/>
</dbReference>
<evidence type="ECO:0000256" key="6">
    <source>
        <dbReference type="ARBA" id="ARBA00018464"/>
    </source>
</evidence>
<evidence type="ECO:0000256" key="8">
    <source>
        <dbReference type="ARBA" id="ARBA00022605"/>
    </source>
</evidence>
<dbReference type="PANTHER" id="PTHR43090">
    <property type="entry name" value="1-(5-PHOSPHORIBOSYL)-5-[(5-PHOSPHORIBOSYLAMINO)METHYLIDENEAMINO] IMIDAZOLE-4-CARBOXAMIDE ISOMERASE"/>
    <property type="match status" value="1"/>
</dbReference>
<comment type="catalytic activity">
    <reaction evidence="1 12 14">
        <text>1-(5-phospho-beta-D-ribosyl)-5-[(5-phospho-beta-D-ribosylamino)methylideneamino]imidazole-4-carboxamide = 5-[(5-phospho-1-deoxy-D-ribulos-1-ylimino)methylamino]-1-(5-phospho-beta-D-ribosyl)imidazole-4-carboxamide</text>
        <dbReference type="Rhea" id="RHEA:15469"/>
        <dbReference type="ChEBI" id="CHEBI:58435"/>
        <dbReference type="ChEBI" id="CHEBI:58525"/>
        <dbReference type="EC" id="5.3.1.16"/>
    </reaction>
</comment>
<dbReference type="InterPro" id="IPR006062">
    <property type="entry name" value="His_biosynth"/>
</dbReference>
<dbReference type="Pfam" id="PF00977">
    <property type="entry name" value="His_biosynth"/>
    <property type="match status" value="1"/>
</dbReference>
<dbReference type="EMBL" id="CP066817">
    <property type="protein sequence ID" value="QQM62396.1"/>
    <property type="molecule type" value="Genomic_DNA"/>
</dbReference>
<dbReference type="SUPFAM" id="SSF51366">
    <property type="entry name" value="Ribulose-phoshate binding barrel"/>
    <property type="match status" value="1"/>
</dbReference>
<reference evidence="20 21" key="1">
    <citation type="submission" date="2016-03" db="EMBL/GenBank/DDBJ databases">
        <title>Comparative genomics of 54 Lactobacillus plantarum strains reveals genomic uncoupling from niche constraints.</title>
        <authorList>
            <person name="Martino M.E."/>
        </authorList>
    </citation>
    <scope>NUCLEOTIDE SEQUENCE [LARGE SCALE GENOMIC DNA]</scope>
    <source>
        <strain evidence="16 21">19.1</strain>
        <strain evidence="17 20">NAB2</strain>
        <strain evidence="15 22">Nizo2260</strain>
    </source>
</reference>
<dbReference type="UniPathway" id="UPA00031">
    <property type="reaction ID" value="UER00009"/>
</dbReference>
<evidence type="ECO:0000313" key="19">
    <source>
        <dbReference type="EMBL" id="QQM62396.1"/>
    </source>
</evidence>
<dbReference type="InterPro" id="IPR013785">
    <property type="entry name" value="Aldolase_TIM"/>
</dbReference>
<comment type="pathway">
    <text evidence="3 12 14">Amino-acid biosynthesis; L-histidine biosynthesis; L-histidine from 5-phospho-alpha-D-ribose 1-diphosphate: step 4/9.</text>
</comment>
<dbReference type="GO" id="GO:0005737">
    <property type="term" value="C:cytoplasm"/>
    <property type="evidence" value="ECO:0007669"/>
    <property type="project" value="UniProtKB-SubCell"/>
</dbReference>
<dbReference type="EMBL" id="MCOL01000001">
    <property type="protein sequence ID" value="ODO62333.1"/>
    <property type="molecule type" value="Genomic_DNA"/>
</dbReference>
<organism evidence="18 23">
    <name type="scientific">Lactiplantibacillus plantarum</name>
    <name type="common">Lactobacillus plantarum</name>
    <dbReference type="NCBI Taxonomy" id="1590"/>
    <lineage>
        <taxon>Bacteria</taxon>
        <taxon>Bacillati</taxon>
        <taxon>Bacillota</taxon>
        <taxon>Bacilli</taxon>
        <taxon>Lactobacillales</taxon>
        <taxon>Lactobacillaceae</taxon>
        <taxon>Lactiplantibacillus</taxon>
    </lineage>
</organism>
<dbReference type="Proteomes" id="UP000094892">
    <property type="component" value="Unassembled WGS sequence"/>
</dbReference>
<dbReference type="KEGG" id="lpb:SH83_10850"/>
<protein>
    <recommendedName>
        <fullName evidence="6 12">1-(5-phosphoribosyl)-5-[(5-phosphoribosylamino)methylideneamino] imidazole-4-carboxamide isomerase</fullName>
        <ecNumber evidence="5 12">5.3.1.16</ecNumber>
    </recommendedName>
    <alternativeName>
        <fullName evidence="11 12">Phosphoribosylformimino-5-aminoimidazole carboxamide ribotide isomerase</fullName>
    </alternativeName>
</protein>
<evidence type="ECO:0000256" key="13">
    <source>
        <dbReference type="RuleBase" id="RU003657"/>
    </source>
</evidence>
<dbReference type="EC" id="5.3.1.16" evidence="5 12"/>
<feature type="active site" description="Proton donor" evidence="12">
    <location>
        <position position="129"/>
    </location>
</feature>
<dbReference type="GO" id="GO:0000162">
    <property type="term" value="P:L-tryptophan biosynthetic process"/>
    <property type="evidence" value="ECO:0007669"/>
    <property type="project" value="TreeGrafter"/>
</dbReference>
<reference evidence="18 23" key="2">
    <citation type="submission" date="2016-08" db="EMBL/GenBank/DDBJ databases">
        <title>Genome sequencing of Lactobacillus plantarum JSA22, isolated from fermented soybean paste.</title>
        <authorList>
            <person name="Choi H.S."/>
        </authorList>
    </citation>
    <scope>NUCLEOTIDE SEQUENCE [LARGE SCALE GENOMIC DNA]</scope>
    <source>
        <strain evidence="18 23">JSA22</strain>
    </source>
</reference>
<evidence type="ECO:0000313" key="16">
    <source>
        <dbReference type="EMBL" id="KZU95452.1"/>
    </source>
</evidence>
<name>A0A0G9F8C5_LACPN</name>
<accession>A0A0G9F8C5</accession>
<dbReference type="InterPro" id="IPR023016">
    <property type="entry name" value="HisA/PriA"/>
</dbReference>
<reference evidence="19 24" key="3">
    <citation type="submission" date="2020-12" db="EMBL/GenBank/DDBJ databases">
        <title>Whole genome sequencing of Lactobacillus plantarum PC518.</title>
        <authorList>
            <person name="Guo Q."/>
        </authorList>
    </citation>
    <scope>NUCLEOTIDE SEQUENCE [LARGE SCALE GENOMIC DNA]</scope>
    <source>
        <strain evidence="19 24">PC518</strain>
    </source>
</reference>
<evidence type="ECO:0000313" key="24">
    <source>
        <dbReference type="Proteomes" id="UP000595466"/>
    </source>
</evidence>
<evidence type="ECO:0000256" key="7">
    <source>
        <dbReference type="ARBA" id="ARBA00022490"/>
    </source>
</evidence>
<dbReference type="EMBL" id="LUWI01000030">
    <property type="protein sequence ID" value="KZU02055.1"/>
    <property type="molecule type" value="Genomic_DNA"/>
</dbReference>
<dbReference type="Proteomes" id="UP000076989">
    <property type="component" value="Unassembled WGS sequence"/>
</dbReference>
<dbReference type="FunFam" id="3.20.20.70:FF:000009">
    <property type="entry name" value="1-(5-phosphoribosyl)-5-[(5-phosphoribosylamino)methylideneamino] imidazole-4-carboxamide isomerase"/>
    <property type="match status" value="1"/>
</dbReference>
<sequence length="239" mass="25530">MIFPAIDLRAGQSVRLYQGDFKQATLINPDPVVQAQQINAAGLQQLHMVDLDGAKSGRPENFATITAIRQAFTGTIELGGGIRTYELATRYLELGIDRLILGSVALTDPRLVKRLLSEFGGERIVIGLDGTNGYVAIKGWLEQSQTKMSTLMKTMTTSGAKHFIVTDVARDGTMQGPNLALYQELQAQVPTANLIASGGVRNLTDVQVLQASGFKDVIIGKALAEGGVTLAELAGVTEC</sequence>
<keyword evidence="10 12" id="KW-0413">Isomerase</keyword>
<dbReference type="InterPro" id="IPR011060">
    <property type="entry name" value="RibuloseP-bd_barrel"/>
</dbReference>
<evidence type="ECO:0000313" key="18">
    <source>
        <dbReference type="EMBL" id="ODO62333.1"/>
    </source>
</evidence>
<keyword evidence="7 12" id="KW-0963">Cytoplasm</keyword>
<keyword evidence="9 12" id="KW-0368">Histidine biosynthesis</keyword>
<dbReference type="InterPro" id="IPR006063">
    <property type="entry name" value="HisA_bact_arch"/>
</dbReference>
<evidence type="ECO:0000256" key="12">
    <source>
        <dbReference type="HAMAP-Rule" id="MF_01014"/>
    </source>
</evidence>
<feature type="active site" description="Proton acceptor" evidence="12">
    <location>
        <position position="7"/>
    </location>
</feature>
<evidence type="ECO:0000256" key="2">
    <source>
        <dbReference type="ARBA" id="ARBA00004496"/>
    </source>
</evidence>
<dbReference type="AlphaFoldDB" id="A0A0G9F8C5"/>
<evidence type="ECO:0000313" key="23">
    <source>
        <dbReference type="Proteomes" id="UP000094892"/>
    </source>
</evidence>
<evidence type="ECO:0000256" key="11">
    <source>
        <dbReference type="ARBA" id="ARBA00030547"/>
    </source>
</evidence>
<evidence type="ECO:0000313" key="15">
    <source>
        <dbReference type="EMBL" id="KZU02055.1"/>
    </source>
</evidence>
<dbReference type="GeneID" id="89669838"/>
<evidence type="ECO:0000313" key="21">
    <source>
        <dbReference type="Proteomes" id="UP000076882"/>
    </source>
</evidence>
<dbReference type="Proteomes" id="UP000076882">
    <property type="component" value="Unassembled WGS sequence"/>
</dbReference>
<evidence type="ECO:0000256" key="4">
    <source>
        <dbReference type="ARBA" id="ARBA00009667"/>
    </source>
</evidence>
<evidence type="ECO:0000256" key="10">
    <source>
        <dbReference type="ARBA" id="ARBA00023235"/>
    </source>
</evidence>
<gene>
    <name evidence="12 18" type="primary">hisA</name>
    <name evidence="19" type="ORF">JH395_04515</name>
    <name evidence="16" type="ORF">Lp19_1406</name>
    <name evidence="18" type="ORF">LPJSA22_02347</name>
    <name evidence="17" type="ORF">NAB2_3385</name>
    <name evidence="15" type="ORF">Nizo2260_2372</name>
</gene>
<dbReference type="Proteomes" id="UP000595466">
    <property type="component" value="Chromosome"/>
</dbReference>
<comment type="subcellular location">
    <subcellularLocation>
        <location evidence="2 12 14">Cytoplasm</location>
    </subcellularLocation>
</comment>
<dbReference type="GO" id="GO:0000105">
    <property type="term" value="P:L-histidine biosynthetic process"/>
    <property type="evidence" value="ECO:0007669"/>
    <property type="project" value="UniProtKB-UniRule"/>
</dbReference>
<evidence type="ECO:0000256" key="3">
    <source>
        <dbReference type="ARBA" id="ARBA00005133"/>
    </source>
</evidence>
<dbReference type="CDD" id="cd04732">
    <property type="entry name" value="HisA"/>
    <property type="match status" value="1"/>
</dbReference>
<evidence type="ECO:0000313" key="17">
    <source>
        <dbReference type="EMBL" id="KZU99375.1"/>
    </source>
</evidence>
<dbReference type="GO" id="GO:0003949">
    <property type="term" value="F:1-(5-phosphoribosyl)-5-[(5-phosphoribosylamino)methylideneamino]imidazole-4-carboxamide isomerase activity"/>
    <property type="evidence" value="ECO:0007669"/>
    <property type="project" value="UniProtKB-UniRule"/>
</dbReference>
<dbReference type="PATRIC" id="fig|1590.142.peg.2335"/>
<proteinExistence type="inferred from homology"/>
<keyword evidence="8 12" id="KW-0028">Amino-acid biosynthesis</keyword>
<dbReference type="EMBL" id="LUXO01000044">
    <property type="protein sequence ID" value="KZU99375.1"/>
    <property type="molecule type" value="Genomic_DNA"/>
</dbReference>
<dbReference type="HAMAP" id="MF_01014">
    <property type="entry name" value="HisA"/>
    <property type="match status" value="1"/>
</dbReference>
<dbReference type="PANTHER" id="PTHR43090:SF2">
    <property type="entry name" value="1-(5-PHOSPHORIBOSYL)-5-[(5-PHOSPHORIBOSYLAMINO)METHYLIDENEAMINO] IMIDAZOLE-4-CARBOXAMIDE ISOMERASE"/>
    <property type="match status" value="1"/>
</dbReference>
<comment type="similarity">
    <text evidence="4 12 13">Belongs to the HisA/HisF family.</text>
</comment>
<evidence type="ECO:0000313" key="20">
    <source>
        <dbReference type="Proteomes" id="UP000076872"/>
    </source>
</evidence>
<evidence type="ECO:0000313" key="22">
    <source>
        <dbReference type="Proteomes" id="UP000076989"/>
    </source>
</evidence>